<evidence type="ECO:0000259" key="8">
    <source>
        <dbReference type="Pfam" id="PF00180"/>
    </source>
</evidence>
<keyword evidence="6" id="KW-0520">NAD</keyword>
<dbReference type="InterPro" id="IPR024084">
    <property type="entry name" value="IsoPropMal-DH-like_dom"/>
</dbReference>
<evidence type="ECO:0000256" key="6">
    <source>
        <dbReference type="ARBA" id="ARBA00023027"/>
    </source>
</evidence>
<dbReference type="EMBL" id="BARW01020491">
    <property type="protein sequence ID" value="GAI92201.1"/>
    <property type="molecule type" value="Genomic_DNA"/>
</dbReference>
<evidence type="ECO:0000256" key="4">
    <source>
        <dbReference type="ARBA" id="ARBA00022842"/>
    </source>
</evidence>
<dbReference type="GO" id="GO:0046872">
    <property type="term" value="F:metal ion binding"/>
    <property type="evidence" value="ECO:0007669"/>
    <property type="project" value="UniProtKB-KW"/>
</dbReference>
<dbReference type="PANTHER" id="PTHR42979:SF1">
    <property type="entry name" value="3-ISOPROPYLMALATE DEHYDROGENASE"/>
    <property type="match status" value="1"/>
</dbReference>
<evidence type="ECO:0000256" key="2">
    <source>
        <dbReference type="ARBA" id="ARBA00022605"/>
    </source>
</evidence>
<feature type="domain" description="Isopropylmalate dehydrogenase-like" evidence="8">
    <location>
        <begin position="5"/>
        <end position="75"/>
    </location>
</feature>
<keyword evidence="5" id="KW-0560">Oxidoreductase</keyword>
<sequence>MQFNLAVLPGDGIGPEVADEGIKVLQAMGNRFDHNFNLHYGLIGGVAVDEEGTALSPDTLKMCRGGDAVLLGAVG</sequence>
<evidence type="ECO:0000256" key="5">
    <source>
        <dbReference type="ARBA" id="ARBA00023002"/>
    </source>
</evidence>
<dbReference type="GO" id="GO:0009098">
    <property type="term" value="P:L-leucine biosynthetic process"/>
    <property type="evidence" value="ECO:0007669"/>
    <property type="project" value="UniProtKB-KW"/>
</dbReference>
<dbReference type="PANTHER" id="PTHR42979">
    <property type="entry name" value="3-ISOPROPYLMALATE DEHYDROGENASE"/>
    <property type="match status" value="1"/>
</dbReference>
<keyword evidence="1" id="KW-0432">Leucine biosynthesis</keyword>
<keyword evidence="3" id="KW-0479">Metal-binding</keyword>
<name>X1TLG0_9ZZZZ</name>
<evidence type="ECO:0000256" key="1">
    <source>
        <dbReference type="ARBA" id="ARBA00022430"/>
    </source>
</evidence>
<evidence type="ECO:0000256" key="3">
    <source>
        <dbReference type="ARBA" id="ARBA00022723"/>
    </source>
</evidence>
<reference evidence="9" key="1">
    <citation type="journal article" date="2014" name="Front. Microbiol.">
        <title>High frequency of phylogenetically diverse reductive dehalogenase-homologous genes in deep subseafloor sedimentary metagenomes.</title>
        <authorList>
            <person name="Kawai M."/>
            <person name="Futagami T."/>
            <person name="Toyoda A."/>
            <person name="Takaki Y."/>
            <person name="Nishi S."/>
            <person name="Hori S."/>
            <person name="Arai W."/>
            <person name="Tsubouchi T."/>
            <person name="Morono Y."/>
            <person name="Uchiyama I."/>
            <person name="Ito T."/>
            <person name="Fujiyama A."/>
            <person name="Inagaki F."/>
            <person name="Takami H."/>
        </authorList>
    </citation>
    <scope>NUCLEOTIDE SEQUENCE</scope>
    <source>
        <strain evidence="9">Expedition CK06-06</strain>
    </source>
</reference>
<accession>X1TLG0</accession>
<dbReference type="InterPro" id="IPR004429">
    <property type="entry name" value="Isopropylmalate_DH"/>
</dbReference>
<dbReference type="GO" id="GO:0003862">
    <property type="term" value="F:3-isopropylmalate dehydrogenase activity"/>
    <property type="evidence" value="ECO:0007669"/>
    <property type="project" value="InterPro"/>
</dbReference>
<keyword evidence="4" id="KW-0460">Magnesium</keyword>
<dbReference type="AlphaFoldDB" id="X1TLG0"/>
<dbReference type="GO" id="GO:0005829">
    <property type="term" value="C:cytosol"/>
    <property type="evidence" value="ECO:0007669"/>
    <property type="project" value="TreeGrafter"/>
</dbReference>
<organism evidence="9">
    <name type="scientific">marine sediment metagenome</name>
    <dbReference type="NCBI Taxonomy" id="412755"/>
    <lineage>
        <taxon>unclassified sequences</taxon>
        <taxon>metagenomes</taxon>
        <taxon>ecological metagenomes</taxon>
    </lineage>
</organism>
<dbReference type="Gene3D" id="3.40.718.10">
    <property type="entry name" value="Isopropylmalate Dehydrogenase"/>
    <property type="match status" value="1"/>
</dbReference>
<dbReference type="Pfam" id="PF00180">
    <property type="entry name" value="Iso_dh"/>
    <property type="match status" value="1"/>
</dbReference>
<dbReference type="SUPFAM" id="SSF53659">
    <property type="entry name" value="Isocitrate/Isopropylmalate dehydrogenase-like"/>
    <property type="match status" value="1"/>
</dbReference>
<evidence type="ECO:0000313" key="9">
    <source>
        <dbReference type="EMBL" id="GAI92201.1"/>
    </source>
</evidence>
<comment type="caution">
    <text evidence="9">The sequence shown here is derived from an EMBL/GenBank/DDBJ whole genome shotgun (WGS) entry which is preliminary data.</text>
</comment>
<keyword evidence="2" id="KW-0028">Amino-acid biosynthesis</keyword>
<gene>
    <name evidence="9" type="ORF">S12H4_34600</name>
</gene>
<protein>
    <recommendedName>
        <fullName evidence="8">Isopropylmalate dehydrogenase-like domain-containing protein</fullName>
    </recommendedName>
</protein>
<feature type="non-terminal residue" evidence="9">
    <location>
        <position position="75"/>
    </location>
</feature>
<evidence type="ECO:0000256" key="7">
    <source>
        <dbReference type="ARBA" id="ARBA00023304"/>
    </source>
</evidence>
<proteinExistence type="predicted"/>
<keyword evidence="7" id="KW-0100">Branched-chain amino acid biosynthesis</keyword>